<sequence length="215" mass="22719">MAEEAETAVGTGPEGNPAAGGRTYAFDNDSDYAGEQHSCLAAAYDPVTTERLAETGVGPGWRCLEVGAGGGSVGVWLARRVAPDGWVVVTDVKPVRMPQKAGISVLRHDIARDPLPEAAFDVVHARLVLMHLPEREQVLAQLLRALRPGGWLQLDELDATHAPGLLTPEAEADTPAAAELYARFHQAKFQALRAAGADPAWGARAAGALRRAGFT</sequence>
<dbReference type="Gene3D" id="3.40.50.150">
    <property type="entry name" value="Vaccinia Virus protein VP39"/>
    <property type="match status" value="1"/>
</dbReference>
<keyword evidence="3" id="KW-0489">Methyltransferase</keyword>
<dbReference type="EC" id="2.1.1.-" evidence="3"/>
<dbReference type="EMBL" id="JBHTHR010001275">
    <property type="protein sequence ID" value="MFD0804002.1"/>
    <property type="molecule type" value="Genomic_DNA"/>
</dbReference>
<feature type="region of interest" description="Disordered" evidence="1">
    <location>
        <begin position="1"/>
        <end position="22"/>
    </location>
</feature>
<evidence type="ECO:0000313" key="4">
    <source>
        <dbReference type="Proteomes" id="UP001596956"/>
    </source>
</evidence>
<protein>
    <submittedName>
        <fullName evidence="3">Class I SAM-dependent methyltransferase</fullName>
        <ecNumber evidence="3">2.1.1.-</ecNumber>
    </submittedName>
</protein>
<gene>
    <name evidence="3" type="ORF">ACFQZU_22170</name>
</gene>
<reference evidence="4" key="1">
    <citation type="journal article" date="2019" name="Int. J. Syst. Evol. Microbiol.">
        <title>The Global Catalogue of Microorganisms (GCM) 10K type strain sequencing project: providing services to taxonomists for standard genome sequencing and annotation.</title>
        <authorList>
            <consortium name="The Broad Institute Genomics Platform"/>
            <consortium name="The Broad Institute Genome Sequencing Center for Infectious Disease"/>
            <person name="Wu L."/>
            <person name="Ma J."/>
        </authorList>
    </citation>
    <scope>NUCLEOTIDE SEQUENCE [LARGE SCALE GENOMIC DNA]</scope>
    <source>
        <strain evidence="4">CCUG 63369</strain>
    </source>
</reference>
<keyword evidence="3" id="KW-0808">Transferase</keyword>
<feature type="non-terminal residue" evidence="3">
    <location>
        <position position="215"/>
    </location>
</feature>
<proteinExistence type="predicted"/>
<evidence type="ECO:0000256" key="1">
    <source>
        <dbReference type="SAM" id="MobiDB-lite"/>
    </source>
</evidence>
<evidence type="ECO:0000259" key="2">
    <source>
        <dbReference type="Pfam" id="PF08241"/>
    </source>
</evidence>
<accession>A0ABW3BKS9</accession>
<dbReference type="Proteomes" id="UP001596956">
    <property type="component" value="Unassembled WGS sequence"/>
</dbReference>
<dbReference type="PANTHER" id="PTHR43591">
    <property type="entry name" value="METHYLTRANSFERASE"/>
    <property type="match status" value="1"/>
</dbReference>
<feature type="domain" description="Methyltransferase type 11" evidence="2">
    <location>
        <begin position="64"/>
        <end position="152"/>
    </location>
</feature>
<evidence type="ECO:0000313" key="3">
    <source>
        <dbReference type="EMBL" id="MFD0804002.1"/>
    </source>
</evidence>
<organism evidence="3 4">
    <name type="scientific">Streptomonospora algeriensis</name>
    <dbReference type="NCBI Taxonomy" id="995084"/>
    <lineage>
        <taxon>Bacteria</taxon>
        <taxon>Bacillati</taxon>
        <taxon>Actinomycetota</taxon>
        <taxon>Actinomycetes</taxon>
        <taxon>Streptosporangiales</taxon>
        <taxon>Nocardiopsidaceae</taxon>
        <taxon>Streptomonospora</taxon>
    </lineage>
</organism>
<dbReference type="CDD" id="cd02440">
    <property type="entry name" value="AdoMet_MTases"/>
    <property type="match status" value="1"/>
</dbReference>
<dbReference type="Pfam" id="PF08241">
    <property type="entry name" value="Methyltransf_11"/>
    <property type="match status" value="1"/>
</dbReference>
<keyword evidence="4" id="KW-1185">Reference proteome</keyword>
<comment type="caution">
    <text evidence="3">The sequence shown here is derived from an EMBL/GenBank/DDBJ whole genome shotgun (WGS) entry which is preliminary data.</text>
</comment>
<dbReference type="GO" id="GO:0032259">
    <property type="term" value="P:methylation"/>
    <property type="evidence" value="ECO:0007669"/>
    <property type="project" value="UniProtKB-KW"/>
</dbReference>
<dbReference type="InterPro" id="IPR013216">
    <property type="entry name" value="Methyltransf_11"/>
</dbReference>
<dbReference type="SUPFAM" id="SSF53335">
    <property type="entry name" value="S-adenosyl-L-methionine-dependent methyltransferases"/>
    <property type="match status" value="1"/>
</dbReference>
<dbReference type="InterPro" id="IPR029063">
    <property type="entry name" value="SAM-dependent_MTases_sf"/>
</dbReference>
<dbReference type="GO" id="GO:0008168">
    <property type="term" value="F:methyltransferase activity"/>
    <property type="evidence" value="ECO:0007669"/>
    <property type="project" value="UniProtKB-KW"/>
</dbReference>
<name>A0ABW3BKS9_9ACTN</name>